<comment type="similarity">
    <text evidence="1">Belongs to the glycosyl hydrolase 2 family.</text>
</comment>
<organism evidence="5 6">
    <name type="scientific">Elsinoe batatas</name>
    <dbReference type="NCBI Taxonomy" id="2601811"/>
    <lineage>
        <taxon>Eukaryota</taxon>
        <taxon>Fungi</taxon>
        <taxon>Dikarya</taxon>
        <taxon>Ascomycota</taxon>
        <taxon>Pezizomycotina</taxon>
        <taxon>Dothideomycetes</taxon>
        <taxon>Dothideomycetidae</taxon>
        <taxon>Myriangiales</taxon>
        <taxon>Elsinoaceae</taxon>
        <taxon>Elsinoe</taxon>
    </lineage>
</organism>
<dbReference type="SUPFAM" id="SSF49373">
    <property type="entry name" value="Invasin/intimin cell-adhesion fragments"/>
    <property type="match status" value="1"/>
</dbReference>
<evidence type="ECO:0000259" key="4">
    <source>
        <dbReference type="Pfam" id="PF18565"/>
    </source>
</evidence>
<reference evidence="5" key="1">
    <citation type="submission" date="2021-07" db="EMBL/GenBank/DDBJ databases">
        <title>Elsinoe batatas strain:CRI-CJ2 Genome sequencing and assembly.</title>
        <authorList>
            <person name="Huang L."/>
        </authorList>
    </citation>
    <scope>NUCLEOTIDE SEQUENCE</scope>
    <source>
        <strain evidence="5">CRI-CJ2</strain>
    </source>
</reference>
<dbReference type="PANTHER" id="PTHR42732:SF1">
    <property type="entry name" value="BETA-MANNOSIDASE"/>
    <property type="match status" value="1"/>
</dbReference>
<dbReference type="InterPro" id="IPR013783">
    <property type="entry name" value="Ig-like_fold"/>
</dbReference>
<dbReference type="AlphaFoldDB" id="A0A8K0PFJ5"/>
<dbReference type="OrthoDB" id="408532at2759"/>
<keyword evidence="3" id="KW-0326">Glycosidase</keyword>
<sequence length="148" mass="15886">MGEEWADAKVETTGEARGLEVSVDREEIMGDGVDLGYVTVEVVDGEGRRVPDAEDEVTFEVEGGELVATDNGDPADLRAFPEKTRNAYSGLVLGIVRSGEKGTVKVRVSAPGLKGAEVDITATLMRDTLLRASRSETDWDDLPSLIDC</sequence>
<keyword evidence="2" id="KW-0378">Hydrolase</keyword>
<dbReference type="InterPro" id="IPR051913">
    <property type="entry name" value="GH2_Domain-Containing"/>
</dbReference>
<keyword evidence="6" id="KW-1185">Reference proteome</keyword>
<name>A0A8K0PFJ5_9PEZI</name>
<dbReference type="InterPro" id="IPR008964">
    <property type="entry name" value="Invasin/intimin_cell_adhesion"/>
</dbReference>
<accession>A0A8K0PFJ5</accession>
<evidence type="ECO:0000256" key="3">
    <source>
        <dbReference type="ARBA" id="ARBA00023295"/>
    </source>
</evidence>
<gene>
    <name evidence="5" type="ORF">KVT40_002009</name>
</gene>
<evidence type="ECO:0000256" key="1">
    <source>
        <dbReference type="ARBA" id="ARBA00007401"/>
    </source>
</evidence>
<feature type="domain" description="Glycoside hydrolase family 2" evidence="4">
    <location>
        <begin position="19"/>
        <end position="118"/>
    </location>
</feature>
<dbReference type="Gene3D" id="2.60.40.10">
    <property type="entry name" value="Immunoglobulins"/>
    <property type="match status" value="1"/>
</dbReference>
<evidence type="ECO:0000313" key="6">
    <source>
        <dbReference type="Proteomes" id="UP000809789"/>
    </source>
</evidence>
<comment type="caution">
    <text evidence="5">The sequence shown here is derived from an EMBL/GenBank/DDBJ whole genome shotgun (WGS) entry which is preliminary data.</text>
</comment>
<evidence type="ECO:0000313" key="5">
    <source>
        <dbReference type="EMBL" id="KAG8630390.1"/>
    </source>
</evidence>
<proteinExistence type="inferred from homology"/>
<protein>
    <recommendedName>
        <fullName evidence="4">Glycoside hydrolase family 2 domain-containing protein</fullName>
    </recommendedName>
</protein>
<evidence type="ECO:0000256" key="2">
    <source>
        <dbReference type="ARBA" id="ARBA00022801"/>
    </source>
</evidence>
<dbReference type="Proteomes" id="UP000809789">
    <property type="component" value="Unassembled WGS sequence"/>
</dbReference>
<dbReference type="EMBL" id="JAESVG020000002">
    <property type="protein sequence ID" value="KAG8630390.1"/>
    <property type="molecule type" value="Genomic_DNA"/>
</dbReference>
<dbReference type="InterPro" id="IPR040605">
    <property type="entry name" value="Glyco_hydro2_dom5"/>
</dbReference>
<dbReference type="GO" id="GO:0016798">
    <property type="term" value="F:hydrolase activity, acting on glycosyl bonds"/>
    <property type="evidence" value="ECO:0007669"/>
    <property type="project" value="UniProtKB-KW"/>
</dbReference>
<dbReference type="PANTHER" id="PTHR42732">
    <property type="entry name" value="BETA-GALACTOSIDASE"/>
    <property type="match status" value="1"/>
</dbReference>
<dbReference type="Pfam" id="PF18565">
    <property type="entry name" value="Glyco_hydro2_C5"/>
    <property type="match status" value="1"/>
</dbReference>